<proteinExistence type="predicted"/>
<accession>W4RJS4</accession>
<evidence type="ECO:0000313" key="2">
    <source>
        <dbReference type="EMBL" id="GAE43834.1"/>
    </source>
</evidence>
<protein>
    <recommendedName>
        <fullName evidence="1">NAD(P)-binding domain-containing protein</fullName>
    </recommendedName>
</protein>
<evidence type="ECO:0000313" key="3">
    <source>
        <dbReference type="Proteomes" id="UP000018949"/>
    </source>
</evidence>
<dbReference type="PANTHER" id="PTHR15020:SF50">
    <property type="entry name" value="UPF0659 PROTEIN YMR090W"/>
    <property type="match status" value="1"/>
</dbReference>
<sequence>MMKVIVIGAHSSIGEFVVSKLMGNGYTSCAVVSSENQIELLKKRGATEAVLYEETILPTLFQGYDAAIYLTGINPKARAGRTVMVDHESVIETVKEAEKQGVKRFVMMSAIMANEAAGDDSREIGAKEMPDELLRQSNLTYTIIQPGALTDKPGDGKISAAETLDSNELEISREDMAEVLVVSLETEAAFNKTFEVASGDTAVNKALASL</sequence>
<evidence type="ECO:0000259" key="1">
    <source>
        <dbReference type="Pfam" id="PF13460"/>
    </source>
</evidence>
<dbReference type="EMBL" id="BAUW01000003">
    <property type="protein sequence ID" value="GAE43834.1"/>
    <property type="molecule type" value="Genomic_DNA"/>
</dbReference>
<dbReference type="SUPFAM" id="SSF51735">
    <property type="entry name" value="NAD(P)-binding Rossmann-fold domains"/>
    <property type="match status" value="1"/>
</dbReference>
<dbReference type="InterPro" id="IPR016040">
    <property type="entry name" value="NAD(P)-bd_dom"/>
</dbReference>
<keyword evidence="3" id="KW-1185">Reference proteome</keyword>
<dbReference type="RefSeq" id="WP_243462849.1">
    <property type="nucleotide sequence ID" value="NZ_BAUW01000003.1"/>
</dbReference>
<comment type="caution">
    <text evidence="2">The sequence shown here is derived from an EMBL/GenBank/DDBJ whole genome shotgun (WGS) entry which is preliminary data.</text>
</comment>
<dbReference type="eggNOG" id="COG0702">
    <property type="taxonomic scope" value="Bacteria"/>
</dbReference>
<name>W4RJS4_9BACI</name>
<dbReference type="PANTHER" id="PTHR15020">
    <property type="entry name" value="FLAVIN REDUCTASE-RELATED"/>
    <property type="match status" value="1"/>
</dbReference>
<dbReference type="InterPro" id="IPR036291">
    <property type="entry name" value="NAD(P)-bd_dom_sf"/>
</dbReference>
<dbReference type="Gene3D" id="3.40.50.720">
    <property type="entry name" value="NAD(P)-binding Rossmann-like Domain"/>
    <property type="match status" value="1"/>
</dbReference>
<dbReference type="AlphaFoldDB" id="W4RJS4"/>
<organism evidence="2 3">
    <name type="scientific">Mesobacillus boroniphilus JCM 21738</name>
    <dbReference type="NCBI Taxonomy" id="1294265"/>
    <lineage>
        <taxon>Bacteria</taxon>
        <taxon>Bacillati</taxon>
        <taxon>Bacillota</taxon>
        <taxon>Bacilli</taxon>
        <taxon>Bacillales</taxon>
        <taxon>Bacillaceae</taxon>
        <taxon>Mesobacillus</taxon>
    </lineage>
</organism>
<dbReference type="Proteomes" id="UP000018949">
    <property type="component" value="Unassembled WGS sequence"/>
</dbReference>
<reference evidence="2 3" key="1">
    <citation type="submission" date="2013-12" db="EMBL/GenBank/DDBJ databases">
        <title>NBRP : Genome information of microbial organism related human and environment.</title>
        <authorList>
            <person name="Hattori M."/>
            <person name="Oshima K."/>
            <person name="Inaba H."/>
            <person name="Suda W."/>
            <person name="Sakamoto M."/>
            <person name="Iino T."/>
            <person name="Kitahara M."/>
            <person name="Oshida Y."/>
            <person name="Iida T."/>
            <person name="Kudo T."/>
            <person name="Itoh T."/>
            <person name="Ahmed I."/>
            <person name="Ohkuma M."/>
        </authorList>
    </citation>
    <scope>NUCLEOTIDE SEQUENCE [LARGE SCALE GENOMIC DNA]</scope>
    <source>
        <strain evidence="2 3">JCM 21738</strain>
    </source>
</reference>
<gene>
    <name evidence="2" type="ORF">JCM21738_497</name>
</gene>
<feature type="domain" description="NAD(P)-binding" evidence="1">
    <location>
        <begin position="8"/>
        <end position="185"/>
    </location>
</feature>
<dbReference type="Pfam" id="PF13460">
    <property type="entry name" value="NAD_binding_10"/>
    <property type="match status" value="1"/>
</dbReference>